<protein>
    <submittedName>
        <fullName evidence="2">Dynamin-binding-like</fullName>
    </submittedName>
</protein>
<dbReference type="SUPFAM" id="SSF48065">
    <property type="entry name" value="DBL homology domain (DH-domain)"/>
    <property type="match status" value="1"/>
</dbReference>
<evidence type="ECO:0000313" key="2">
    <source>
        <dbReference type="EMBL" id="RMZ94080.1"/>
    </source>
</evidence>
<sequence length="345" mass="40560">MVKPVSSGLKVRVDDNFLITGKLNEYFYYGENLDLEKDLVFRDTFIYTDEHKASLSDPNCVAENINELDCSKAEQLQIVDHINIDWVRCKNSLGIFSLVPSNLVSACSNQIYEKSNSLTNANFIKPVELRCQSLTPEIMRTWDKKDPPPRPPKPSSYIFEKMNINNQTNKKKLDNSTLSSLIFEFMSFDAMEKNDECVEPKESECEKREKRRTNRFNVLQELVETERSFLSELKMLYDCFMVEDLLNINDDCPKEFNKAQIFEKFKPVINFSTILLKSFETELQIKQNDFLEAKISHCFLENLEQMQTTYAQYGRFHEEIIFILKNVNLKIFQYFIFEQALKNFE</sequence>
<dbReference type="GO" id="GO:0005737">
    <property type="term" value="C:cytoplasm"/>
    <property type="evidence" value="ECO:0007669"/>
    <property type="project" value="TreeGrafter"/>
</dbReference>
<dbReference type="GO" id="GO:0005085">
    <property type="term" value="F:guanyl-nucleotide exchange factor activity"/>
    <property type="evidence" value="ECO:0007669"/>
    <property type="project" value="InterPro"/>
</dbReference>
<dbReference type="InterPro" id="IPR000219">
    <property type="entry name" value="DH_dom"/>
</dbReference>
<organism evidence="2 3">
    <name type="scientific">Brachionus plicatilis</name>
    <name type="common">Marine rotifer</name>
    <name type="synonym">Brachionus muelleri</name>
    <dbReference type="NCBI Taxonomy" id="10195"/>
    <lineage>
        <taxon>Eukaryota</taxon>
        <taxon>Metazoa</taxon>
        <taxon>Spiralia</taxon>
        <taxon>Gnathifera</taxon>
        <taxon>Rotifera</taxon>
        <taxon>Eurotatoria</taxon>
        <taxon>Monogononta</taxon>
        <taxon>Pseudotrocha</taxon>
        <taxon>Ploima</taxon>
        <taxon>Brachionidae</taxon>
        <taxon>Brachionus</taxon>
    </lineage>
</organism>
<dbReference type="Gene3D" id="1.20.900.10">
    <property type="entry name" value="Dbl homology (DH) domain"/>
    <property type="match status" value="1"/>
</dbReference>
<dbReference type="InterPro" id="IPR035899">
    <property type="entry name" value="DBL_dom_sf"/>
</dbReference>
<dbReference type="PANTHER" id="PTHR22834:SF20">
    <property type="entry name" value="SH3 DOMAIN-CONTAINING PROTEIN"/>
    <property type="match status" value="1"/>
</dbReference>
<dbReference type="InterPro" id="IPR051492">
    <property type="entry name" value="Dynamin-Rho_GEF"/>
</dbReference>
<evidence type="ECO:0000259" key="1">
    <source>
        <dbReference type="PROSITE" id="PS50010"/>
    </source>
</evidence>
<dbReference type="EMBL" id="REGN01013317">
    <property type="protein sequence ID" value="RMZ94080.1"/>
    <property type="molecule type" value="Genomic_DNA"/>
</dbReference>
<gene>
    <name evidence="2" type="ORF">BpHYR1_026764</name>
</gene>
<dbReference type="PANTHER" id="PTHR22834">
    <property type="entry name" value="NUCLEAR FUSION PROTEIN FUS2"/>
    <property type="match status" value="1"/>
</dbReference>
<reference evidence="2 3" key="1">
    <citation type="journal article" date="2018" name="Sci. Rep.">
        <title>Genomic signatures of local adaptation to the degree of environmental predictability in rotifers.</title>
        <authorList>
            <person name="Franch-Gras L."/>
            <person name="Hahn C."/>
            <person name="Garcia-Roger E.M."/>
            <person name="Carmona M.J."/>
            <person name="Serra M."/>
            <person name="Gomez A."/>
        </authorList>
    </citation>
    <scope>NUCLEOTIDE SEQUENCE [LARGE SCALE GENOMIC DNA]</scope>
    <source>
        <strain evidence="2">HYR1</strain>
    </source>
</reference>
<dbReference type="PROSITE" id="PS50010">
    <property type="entry name" value="DH_2"/>
    <property type="match status" value="1"/>
</dbReference>
<accession>A0A3M7P5I5</accession>
<dbReference type="AlphaFoldDB" id="A0A3M7P5I5"/>
<evidence type="ECO:0000313" key="3">
    <source>
        <dbReference type="Proteomes" id="UP000276133"/>
    </source>
</evidence>
<proteinExistence type="predicted"/>
<dbReference type="Proteomes" id="UP000276133">
    <property type="component" value="Unassembled WGS sequence"/>
</dbReference>
<dbReference type="Pfam" id="PF00621">
    <property type="entry name" value="RhoGEF"/>
    <property type="match status" value="1"/>
</dbReference>
<keyword evidence="3" id="KW-1185">Reference proteome</keyword>
<feature type="domain" description="DH" evidence="1">
    <location>
        <begin position="214"/>
        <end position="345"/>
    </location>
</feature>
<comment type="caution">
    <text evidence="2">The sequence shown here is derived from an EMBL/GenBank/DDBJ whole genome shotgun (WGS) entry which is preliminary data.</text>
</comment>
<name>A0A3M7P5I5_BRAPC</name>